<dbReference type="InterPro" id="IPR000534">
    <property type="entry name" value="Semialdehyde_DH_NAD-bd"/>
</dbReference>
<comment type="catalytic activity">
    <reaction evidence="6 7">
        <text>N-acetyl-L-glutamate 5-semialdehyde + phosphate + NADP(+) = N-acetyl-L-glutamyl 5-phosphate + NADPH + H(+)</text>
        <dbReference type="Rhea" id="RHEA:21588"/>
        <dbReference type="ChEBI" id="CHEBI:15378"/>
        <dbReference type="ChEBI" id="CHEBI:29123"/>
        <dbReference type="ChEBI" id="CHEBI:43474"/>
        <dbReference type="ChEBI" id="CHEBI:57783"/>
        <dbReference type="ChEBI" id="CHEBI:57936"/>
        <dbReference type="ChEBI" id="CHEBI:58349"/>
        <dbReference type="EC" id="1.2.1.38"/>
    </reaction>
</comment>
<evidence type="ECO:0000313" key="10">
    <source>
        <dbReference type="Proteomes" id="UP000266975"/>
    </source>
</evidence>
<dbReference type="SUPFAM" id="SSF55347">
    <property type="entry name" value="Glyceraldehyde-3-phosphate dehydrogenase-like, C-terminal domain"/>
    <property type="match status" value="1"/>
</dbReference>
<dbReference type="Gene3D" id="3.30.360.10">
    <property type="entry name" value="Dihydrodipicolinate Reductase, domain 2"/>
    <property type="match status" value="1"/>
</dbReference>
<dbReference type="GO" id="GO:0005737">
    <property type="term" value="C:cytoplasm"/>
    <property type="evidence" value="ECO:0007669"/>
    <property type="project" value="UniProtKB-SubCell"/>
</dbReference>
<dbReference type="EMBL" id="PTJO01000005">
    <property type="protein sequence ID" value="RNE48294.1"/>
    <property type="molecule type" value="Genomic_DNA"/>
</dbReference>
<dbReference type="OrthoDB" id="9801289at2"/>
<dbReference type="Pfam" id="PF22698">
    <property type="entry name" value="Semialdhyde_dhC_1"/>
    <property type="match status" value="1"/>
</dbReference>
<evidence type="ECO:0000313" key="9">
    <source>
        <dbReference type="EMBL" id="RNE48294.1"/>
    </source>
</evidence>
<gene>
    <name evidence="7" type="primary">argC</name>
    <name evidence="9" type="ORF">C5L39_07135</name>
</gene>
<sequence>MTIKVAIAGASGYAGGEILRLLLGHPSYLSGDLQIGSLTAGSSAGASVADLLPHLPQLAHRIVEDTTPEILGDNDVVFLALPHGHSAAIGQALADRNPETVVIDCAADFRLQDAGEWEHYYGGEHAGNWPYGIPEMPGHREQLQGAKRIAVPGCFPTGATLASLPAVAAALVVPDLAVVSITGVSGAGKKAAVGLLGSEVMGNLKAYNTAGKHRHTPEITQNLAEVTDEEITVSFTPVLAPLPRGILTTITAPLAAGVTQDAAYETYRAFYQDEPFVHLLPEGQQPQTQNVVGSNMCHVQVEVDMRSGRLLMTSAIDNLTKGTGGAALQCMNLSLGWPEIAGLPQAAVAP</sequence>
<dbReference type="NCBIfam" id="TIGR01850">
    <property type="entry name" value="argC"/>
    <property type="match status" value="1"/>
</dbReference>
<dbReference type="Gene3D" id="3.40.50.720">
    <property type="entry name" value="NAD(P)-binding Rossmann-like Domain"/>
    <property type="match status" value="1"/>
</dbReference>
<comment type="pathway">
    <text evidence="1 7">Amino-acid biosynthesis; L-arginine biosynthesis; N(2)-acetyl-L-ornithine from L-glutamate: step 3/4.</text>
</comment>
<dbReference type="GO" id="GO:0003942">
    <property type="term" value="F:N-acetyl-gamma-glutamyl-phosphate reductase activity"/>
    <property type="evidence" value="ECO:0007669"/>
    <property type="project" value="UniProtKB-UniRule"/>
</dbReference>
<evidence type="ECO:0000256" key="1">
    <source>
        <dbReference type="ARBA" id="ARBA00004862"/>
    </source>
</evidence>
<dbReference type="HAMAP" id="MF_00150">
    <property type="entry name" value="ArgC_type1"/>
    <property type="match status" value="1"/>
</dbReference>
<dbReference type="CDD" id="cd23934">
    <property type="entry name" value="AGPR_1_C"/>
    <property type="match status" value="1"/>
</dbReference>
<evidence type="ECO:0000256" key="6">
    <source>
        <dbReference type="ARBA" id="ARBA00050557"/>
    </source>
</evidence>
<dbReference type="SUPFAM" id="SSF51735">
    <property type="entry name" value="NAD(P)-binding Rossmann-fold domains"/>
    <property type="match status" value="1"/>
</dbReference>
<dbReference type="Pfam" id="PF01118">
    <property type="entry name" value="Semialdhyde_dh"/>
    <property type="match status" value="1"/>
</dbReference>
<name>A0A3M8K709_9CORY</name>
<keyword evidence="3 7" id="KW-0028">Amino-acid biosynthesis</keyword>
<keyword evidence="4 7" id="KW-0521">NADP</keyword>
<dbReference type="PANTHER" id="PTHR32338:SF10">
    <property type="entry name" value="N-ACETYL-GAMMA-GLUTAMYL-PHOSPHATE REDUCTASE, CHLOROPLASTIC-RELATED"/>
    <property type="match status" value="1"/>
</dbReference>
<dbReference type="InterPro" id="IPR000706">
    <property type="entry name" value="AGPR_type-1"/>
</dbReference>
<dbReference type="SMART" id="SM00859">
    <property type="entry name" value="Semialdhyde_dh"/>
    <property type="match status" value="1"/>
</dbReference>
<evidence type="ECO:0000256" key="5">
    <source>
        <dbReference type="ARBA" id="ARBA00023002"/>
    </source>
</evidence>
<feature type="domain" description="Semialdehyde dehydrogenase NAD-binding" evidence="8">
    <location>
        <begin position="4"/>
        <end position="144"/>
    </location>
</feature>
<dbReference type="InterPro" id="IPR050085">
    <property type="entry name" value="AGPR"/>
</dbReference>
<keyword evidence="5 7" id="KW-0560">Oxidoreductase</keyword>
<proteinExistence type="inferred from homology"/>
<dbReference type="UniPathway" id="UPA00068">
    <property type="reaction ID" value="UER00108"/>
</dbReference>
<evidence type="ECO:0000256" key="7">
    <source>
        <dbReference type="HAMAP-Rule" id="MF_00150"/>
    </source>
</evidence>
<protein>
    <recommendedName>
        <fullName evidence="7">N-acetyl-gamma-glutamyl-phosphate reductase</fullName>
        <shortName evidence="7">AGPR</shortName>
        <ecNumber evidence="7">1.2.1.38</ecNumber>
    </recommendedName>
    <alternativeName>
        <fullName evidence="7">N-acetyl-glutamate semialdehyde dehydrogenase</fullName>
        <shortName evidence="7">NAGSA dehydrogenase</shortName>
    </alternativeName>
</protein>
<comment type="caution">
    <text evidence="9">The sequence shown here is derived from an EMBL/GenBank/DDBJ whole genome shotgun (WGS) entry which is preliminary data.</text>
</comment>
<comment type="function">
    <text evidence="7">Catalyzes the NADPH-dependent reduction of N-acetyl-5-glutamyl phosphate to yield N-acetyl-L-glutamate 5-semialdehyde.</text>
</comment>
<dbReference type="GO" id="GO:0051287">
    <property type="term" value="F:NAD binding"/>
    <property type="evidence" value="ECO:0007669"/>
    <property type="project" value="InterPro"/>
</dbReference>
<keyword evidence="10" id="KW-1185">Reference proteome</keyword>
<dbReference type="CDD" id="cd24148">
    <property type="entry name" value="AGPR_1_actinobacAGPR_like"/>
    <property type="match status" value="1"/>
</dbReference>
<dbReference type="FunFam" id="3.30.360.10:FF:000014">
    <property type="entry name" value="N-acetyl-gamma-glutamyl-phosphate reductase"/>
    <property type="match status" value="1"/>
</dbReference>
<dbReference type="InterPro" id="IPR058924">
    <property type="entry name" value="AGPR_dimerisation_dom"/>
</dbReference>
<keyword evidence="7" id="KW-0963">Cytoplasm</keyword>
<dbReference type="RefSeq" id="WP_123048225.1">
    <property type="nucleotide sequence ID" value="NZ_PTJO01000005.1"/>
</dbReference>
<dbReference type="Proteomes" id="UP000266975">
    <property type="component" value="Unassembled WGS sequence"/>
</dbReference>
<dbReference type="EC" id="1.2.1.38" evidence="7"/>
<comment type="similarity">
    <text evidence="7">Belongs to the NAGSA dehydrogenase family. Type 1 subfamily.</text>
</comment>
<organism evidence="9 10">
    <name type="scientific">Corynebacterium alimapuense</name>
    <dbReference type="NCBI Taxonomy" id="1576874"/>
    <lineage>
        <taxon>Bacteria</taxon>
        <taxon>Bacillati</taxon>
        <taxon>Actinomycetota</taxon>
        <taxon>Actinomycetes</taxon>
        <taxon>Mycobacteriales</taxon>
        <taxon>Corynebacteriaceae</taxon>
        <taxon>Corynebacterium</taxon>
    </lineage>
</organism>
<dbReference type="InterPro" id="IPR036291">
    <property type="entry name" value="NAD(P)-bd_dom_sf"/>
</dbReference>
<dbReference type="GO" id="GO:0006526">
    <property type="term" value="P:L-arginine biosynthetic process"/>
    <property type="evidence" value="ECO:0007669"/>
    <property type="project" value="UniProtKB-UniRule"/>
</dbReference>
<dbReference type="AlphaFoldDB" id="A0A3M8K709"/>
<dbReference type="PANTHER" id="PTHR32338">
    <property type="entry name" value="N-ACETYL-GAMMA-GLUTAMYL-PHOSPHATE REDUCTASE, CHLOROPLASTIC-RELATED-RELATED"/>
    <property type="match status" value="1"/>
</dbReference>
<evidence type="ECO:0000256" key="2">
    <source>
        <dbReference type="ARBA" id="ARBA00022571"/>
    </source>
</evidence>
<dbReference type="GO" id="GO:0070401">
    <property type="term" value="F:NADP+ binding"/>
    <property type="evidence" value="ECO:0007669"/>
    <property type="project" value="InterPro"/>
</dbReference>
<accession>A0A3M8K709</accession>
<evidence type="ECO:0000259" key="8">
    <source>
        <dbReference type="SMART" id="SM00859"/>
    </source>
</evidence>
<keyword evidence="2 7" id="KW-0055">Arginine biosynthesis</keyword>
<evidence type="ECO:0000256" key="4">
    <source>
        <dbReference type="ARBA" id="ARBA00022857"/>
    </source>
</evidence>
<evidence type="ECO:0000256" key="3">
    <source>
        <dbReference type="ARBA" id="ARBA00022605"/>
    </source>
</evidence>
<feature type="active site" evidence="7">
    <location>
        <position position="154"/>
    </location>
</feature>
<reference evidence="9 10" key="1">
    <citation type="submission" date="2018-02" db="EMBL/GenBank/DDBJ databases">
        <title>Corynebacterium alimpuense sp. nov., a marine obligate actinomycete isolated from sediments of Valparaiso bay, Chile.</title>
        <authorList>
            <person name="Claverias F."/>
            <person name="Gonzales-Siles L."/>
            <person name="Salva-Serra F."/>
            <person name="Inganaes E."/>
            <person name="Molin K."/>
            <person name="Cumsille A."/>
            <person name="Undabarrena A."/>
            <person name="Couve E."/>
            <person name="Moore E.R.B."/>
            <person name="Gomila M."/>
            <person name="Camara B."/>
        </authorList>
    </citation>
    <scope>NUCLEOTIDE SEQUENCE [LARGE SCALE GENOMIC DNA]</scope>
    <source>
        <strain evidence="9 10">CCUG 69366</strain>
    </source>
</reference>
<comment type="subcellular location">
    <subcellularLocation>
        <location evidence="7">Cytoplasm</location>
    </subcellularLocation>
</comment>